<keyword evidence="2" id="KW-1185">Reference proteome</keyword>
<sequence length="102" mass="11727">MMKNDSPVLLLFQFLRYFWQTNGRVPFRINPSCVALTPLLPHDRSKKQAIICFDVLLPRTTFVVFASSWKTHTVDCCFVSGSMHRSMIRHCVDVILGDEPVV</sequence>
<protein>
    <submittedName>
        <fullName evidence="1">Uncharacterized protein</fullName>
    </submittedName>
</protein>
<name>A0A8X6PJM1_NEPPI</name>
<dbReference type="EMBL" id="BMAW01021788">
    <property type="protein sequence ID" value="GFT74702.1"/>
    <property type="molecule type" value="Genomic_DNA"/>
</dbReference>
<dbReference type="Proteomes" id="UP000887013">
    <property type="component" value="Unassembled WGS sequence"/>
</dbReference>
<organism evidence="1 2">
    <name type="scientific">Nephila pilipes</name>
    <name type="common">Giant wood spider</name>
    <name type="synonym">Nephila maculata</name>
    <dbReference type="NCBI Taxonomy" id="299642"/>
    <lineage>
        <taxon>Eukaryota</taxon>
        <taxon>Metazoa</taxon>
        <taxon>Ecdysozoa</taxon>
        <taxon>Arthropoda</taxon>
        <taxon>Chelicerata</taxon>
        <taxon>Arachnida</taxon>
        <taxon>Araneae</taxon>
        <taxon>Araneomorphae</taxon>
        <taxon>Entelegynae</taxon>
        <taxon>Araneoidea</taxon>
        <taxon>Nephilidae</taxon>
        <taxon>Nephila</taxon>
    </lineage>
</organism>
<evidence type="ECO:0000313" key="2">
    <source>
        <dbReference type="Proteomes" id="UP000887013"/>
    </source>
</evidence>
<dbReference type="OrthoDB" id="8143241at2759"/>
<reference evidence="1" key="1">
    <citation type="submission" date="2020-08" db="EMBL/GenBank/DDBJ databases">
        <title>Multicomponent nature underlies the extraordinary mechanical properties of spider dragline silk.</title>
        <authorList>
            <person name="Kono N."/>
            <person name="Nakamura H."/>
            <person name="Mori M."/>
            <person name="Yoshida Y."/>
            <person name="Ohtoshi R."/>
            <person name="Malay A.D."/>
            <person name="Moran D.A.P."/>
            <person name="Tomita M."/>
            <person name="Numata K."/>
            <person name="Arakawa K."/>
        </authorList>
    </citation>
    <scope>NUCLEOTIDE SEQUENCE</scope>
</reference>
<evidence type="ECO:0000313" key="1">
    <source>
        <dbReference type="EMBL" id="GFT74702.1"/>
    </source>
</evidence>
<gene>
    <name evidence="1" type="ORF">NPIL_168241</name>
</gene>
<comment type="caution">
    <text evidence="1">The sequence shown here is derived from an EMBL/GenBank/DDBJ whole genome shotgun (WGS) entry which is preliminary data.</text>
</comment>
<accession>A0A8X6PJM1</accession>
<proteinExistence type="predicted"/>
<dbReference type="AlphaFoldDB" id="A0A8X6PJM1"/>